<dbReference type="PANTHER" id="PTHR30508:SF1">
    <property type="entry name" value="UPF0051 PROTEIN ABCI8, CHLOROPLASTIC-RELATED"/>
    <property type="match status" value="1"/>
</dbReference>
<evidence type="ECO:0000313" key="4">
    <source>
        <dbReference type="Proteomes" id="UP000036873"/>
    </source>
</evidence>
<sequence>MNEIAKELLKEVSGLEEMPKGAYNIRENSKSIARQSSENIEIVSKEDKSGIDIIVKPNTKSEHVFIPALVSCGGVHDLVYNDFFIGENADIIIIAGCGVSTGDSCDGSEHNGIHRFFLGKNSRVRYVEKHIGVGIGTGKRVINPVTEVEQEEGSFMEMETTQIKGVDSTRRFTKAKLKDNAKLVIKEKLMTHGDQFAESKFEVDMDGEDSSVNLISRSVARDYSRQTFISKINGNTRCVGHSECDAIIMDHGVVSAIPEITANSLDATLIHEAAIGKIAGDQMIKLMTLGLTEGEAEAKIIDGFLN</sequence>
<dbReference type="Pfam" id="PF01458">
    <property type="entry name" value="SUFBD_core"/>
    <property type="match status" value="1"/>
</dbReference>
<dbReference type="GO" id="GO:0016226">
    <property type="term" value="P:iron-sulfur cluster assembly"/>
    <property type="evidence" value="ECO:0007669"/>
    <property type="project" value="InterPro"/>
</dbReference>
<dbReference type="EMBL" id="LGYO01000003">
    <property type="protein sequence ID" value="KNZ43490.1"/>
    <property type="molecule type" value="Genomic_DNA"/>
</dbReference>
<dbReference type="OrthoDB" id="9782689at2"/>
<feature type="domain" description="SUF system FeS cluster assembly SufBD core" evidence="2">
    <location>
        <begin position="85"/>
        <end position="304"/>
    </location>
</feature>
<dbReference type="AlphaFoldDB" id="A0A0L6U6S6"/>
<dbReference type="STRING" id="52689.AKG39_00885"/>
<comment type="similarity">
    <text evidence="1">Belongs to the iron-sulfur cluster assembly SufBD family.</text>
</comment>
<reference evidence="4" key="1">
    <citation type="submission" date="2015-07" db="EMBL/GenBank/DDBJ databases">
        <title>Draft genome sequence of Acetobacterium bakii DSM 8293, a potential psychrophilic chemical producer through syngas fermentation.</title>
        <authorList>
            <person name="Song Y."/>
            <person name="Hwang S."/>
            <person name="Cho B.-K."/>
        </authorList>
    </citation>
    <scope>NUCLEOTIDE SEQUENCE [LARGE SCALE GENOMIC DNA]</scope>
    <source>
        <strain evidence="4">DSM 8239</strain>
    </source>
</reference>
<evidence type="ECO:0000256" key="1">
    <source>
        <dbReference type="ARBA" id="ARBA00043967"/>
    </source>
</evidence>
<keyword evidence="4" id="KW-1185">Reference proteome</keyword>
<dbReference type="InterPro" id="IPR000825">
    <property type="entry name" value="SUF_FeS_clus_asmbl_SufBD_core"/>
</dbReference>
<accession>A0A0L6U6S6</accession>
<proteinExistence type="inferred from homology"/>
<name>A0A0L6U6S6_9FIRM</name>
<protein>
    <submittedName>
        <fullName evidence="3">ABC transporter permease</fullName>
    </submittedName>
</protein>
<evidence type="ECO:0000313" key="3">
    <source>
        <dbReference type="EMBL" id="KNZ43490.1"/>
    </source>
</evidence>
<dbReference type="Proteomes" id="UP000036873">
    <property type="component" value="Unassembled WGS sequence"/>
</dbReference>
<dbReference type="InterPro" id="IPR055346">
    <property type="entry name" value="Fe-S_cluster_assembly_SufBD"/>
</dbReference>
<organism evidence="3 4">
    <name type="scientific">Acetobacterium bakii</name>
    <dbReference type="NCBI Taxonomy" id="52689"/>
    <lineage>
        <taxon>Bacteria</taxon>
        <taxon>Bacillati</taxon>
        <taxon>Bacillota</taxon>
        <taxon>Clostridia</taxon>
        <taxon>Eubacteriales</taxon>
        <taxon>Eubacteriaceae</taxon>
        <taxon>Acetobacterium</taxon>
    </lineage>
</organism>
<dbReference type="PANTHER" id="PTHR30508">
    <property type="entry name" value="FES CLUSTER ASSEMBLY PROTEIN SUF"/>
    <property type="match status" value="1"/>
</dbReference>
<dbReference type="RefSeq" id="WP_050738475.1">
    <property type="nucleotide sequence ID" value="NZ_LGYO01000003.1"/>
</dbReference>
<dbReference type="PATRIC" id="fig|52689.4.peg.1693"/>
<evidence type="ECO:0000259" key="2">
    <source>
        <dbReference type="Pfam" id="PF01458"/>
    </source>
</evidence>
<dbReference type="InterPro" id="IPR037284">
    <property type="entry name" value="SUF_FeS_clus_asmbl_SufBD_sf"/>
</dbReference>
<gene>
    <name evidence="3" type="ORF">AKG39_00885</name>
</gene>
<comment type="caution">
    <text evidence="3">The sequence shown here is derived from an EMBL/GenBank/DDBJ whole genome shotgun (WGS) entry which is preliminary data.</text>
</comment>
<dbReference type="SUPFAM" id="SSF101960">
    <property type="entry name" value="Stabilizer of iron transporter SufD"/>
    <property type="match status" value="1"/>
</dbReference>